<sequence>MVLSIRLSSCILVVQLLLLYTNKMKSVLVNKDLKNLGLNMILTDNLCLCFDKQLIYELKKYNSIIFTSKKIKLVRLKIPDLTNLSNLIIGNKRGVILSNDLTEAKTRYMRKVIPDKLSIFQLDEPYNNLYSIFNISNKYILSGVAIKKHNITFISNLLNVKFISPIGSKFITNKNFILFNNNVGLTIIKDKYFLKRICSLINIKLFLFSEQKETELLGTSSLINNSLFISSNKNLYALYSKLTALNL</sequence>
<reference evidence="4" key="1">
    <citation type="journal article" date="2015" name="Genome Biol. Evol.">
        <title>Nucleomorph Genome Sequences of Two Chlorarachniophytes, Amorphochlora amoebiformis and Lotharella vacuolata.</title>
        <authorList>
            <person name="Suzuki S."/>
            <person name="Shirato S."/>
            <person name="Hirakawa Y."/>
            <person name="Ishida K."/>
        </authorList>
    </citation>
    <scope>NUCLEOTIDE SEQUENCE</scope>
    <source>
        <strain evidence="4">CCMP2058</strain>
    </source>
</reference>
<dbReference type="SUPFAM" id="SSF55909">
    <property type="entry name" value="Pentein"/>
    <property type="match status" value="1"/>
</dbReference>
<name>A0A0H5BKL7_9EUKA</name>
<evidence type="ECO:0000313" key="4">
    <source>
        <dbReference type="EMBL" id="BAS01820.1"/>
    </source>
</evidence>
<dbReference type="EMBL" id="AB996602">
    <property type="protein sequence ID" value="BAS01820.1"/>
    <property type="molecule type" value="Genomic_DNA"/>
</dbReference>
<keyword evidence="4" id="KW-0542">Nucleomorph</keyword>
<dbReference type="Pfam" id="PF01912">
    <property type="entry name" value="eIF-6"/>
    <property type="match status" value="1"/>
</dbReference>
<keyword evidence="2" id="KW-0648">Protein biosynthesis</keyword>
<proteinExistence type="predicted"/>
<gene>
    <name evidence="4" type="primary">eif6</name>
</gene>
<evidence type="ECO:0000256" key="3">
    <source>
        <dbReference type="SAM" id="SignalP"/>
    </source>
</evidence>
<accession>A0A0H5BKL7</accession>
<dbReference type="AlphaFoldDB" id="A0A0H5BKL7"/>
<feature type="chain" id="PRO_5005216222" evidence="3">
    <location>
        <begin position="27"/>
        <end position="247"/>
    </location>
</feature>
<keyword evidence="3" id="KW-0732">Signal</keyword>
<geneLocation type="nucleomorph" evidence="4"/>
<feature type="signal peptide" evidence="3">
    <location>
        <begin position="1"/>
        <end position="26"/>
    </location>
</feature>
<dbReference type="GO" id="GO:0003743">
    <property type="term" value="F:translation initiation factor activity"/>
    <property type="evidence" value="ECO:0007669"/>
    <property type="project" value="UniProtKB-KW"/>
</dbReference>
<dbReference type="GO" id="GO:0042256">
    <property type="term" value="P:cytosolic ribosome assembly"/>
    <property type="evidence" value="ECO:0007669"/>
    <property type="project" value="InterPro"/>
</dbReference>
<evidence type="ECO:0000256" key="1">
    <source>
        <dbReference type="ARBA" id="ARBA00022540"/>
    </source>
</evidence>
<keyword evidence="1 4" id="KW-0396">Initiation factor</keyword>
<evidence type="ECO:0000256" key="2">
    <source>
        <dbReference type="ARBA" id="ARBA00022917"/>
    </source>
</evidence>
<dbReference type="InterPro" id="IPR002769">
    <property type="entry name" value="eIF6"/>
</dbReference>
<dbReference type="Gene3D" id="3.75.10.10">
    <property type="entry name" value="L-arginine/glycine Amidinotransferase, Chain A"/>
    <property type="match status" value="1"/>
</dbReference>
<organism evidence="4">
    <name type="scientific">Amorphochlora amoebiformis</name>
    <dbReference type="NCBI Taxonomy" id="1561963"/>
    <lineage>
        <taxon>Eukaryota</taxon>
        <taxon>Sar</taxon>
        <taxon>Rhizaria</taxon>
        <taxon>Cercozoa</taxon>
        <taxon>Chlorarachniophyceae</taxon>
        <taxon>Amorphochlora</taxon>
    </lineage>
</organism>
<protein>
    <submittedName>
        <fullName evidence="4">Elongation initiation factor 6</fullName>
    </submittedName>
</protein>
<dbReference type="GO" id="GO:0043022">
    <property type="term" value="F:ribosome binding"/>
    <property type="evidence" value="ECO:0007669"/>
    <property type="project" value="InterPro"/>
</dbReference>